<organism evidence="8">
    <name type="scientific">freshwater metagenome</name>
    <dbReference type="NCBI Taxonomy" id="449393"/>
    <lineage>
        <taxon>unclassified sequences</taxon>
        <taxon>metagenomes</taxon>
        <taxon>ecological metagenomes</taxon>
    </lineage>
</organism>
<feature type="transmembrane region" description="Helical" evidence="6">
    <location>
        <begin position="210"/>
        <end position="231"/>
    </location>
</feature>
<evidence type="ECO:0000313" key="8">
    <source>
        <dbReference type="EMBL" id="CAB4540442.1"/>
    </source>
</evidence>
<dbReference type="GO" id="GO:0016020">
    <property type="term" value="C:membrane"/>
    <property type="evidence" value="ECO:0007669"/>
    <property type="project" value="UniProtKB-SubCell"/>
</dbReference>
<dbReference type="InterPro" id="IPR003834">
    <property type="entry name" value="Cyt_c_assmbl_TM_dom"/>
</dbReference>
<feature type="transmembrane region" description="Helical" evidence="6">
    <location>
        <begin position="97"/>
        <end position="120"/>
    </location>
</feature>
<keyword evidence="3 6" id="KW-0812">Transmembrane</keyword>
<comment type="similarity">
    <text evidence="2">Belongs to the DsbD family.</text>
</comment>
<feature type="domain" description="Cytochrome C biogenesis protein transmembrane" evidence="7">
    <location>
        <begin position="15"/>
        <end position="211"/>
    </location>
</feature>
<proteinExistence type="inferred from homology"/>
<evidence type="ECO:0000256" key="1">
    <source>
        <dbReference type="ARBA" id="ARBA00004141"/>
    </source>
</evidence>
<feature type="transmembrane region" description="Helical" evidence="6">
    <location>
        <begin position="20"/>
        <end position="50"/>
    </location>
</feature>
<keyword evidence="4 6" id="KW-1133">Transmembrane helix</keyword>
<name>A0A6J6BN77_9ZZZZ</name>
<comment type="subcellular location">
    <subcellularLocation>
        <location evidence="1">Membrane</location>
        <topology evidence="1">Multi-pass membrane protein</topology>
    </subcellularLocation>
</comment>
<feature type="transmembrane region" description="Helical" evidence="6">
    <location>
        <begin position="132"/>
        <end position="157"/>
    </location>
</feature>
<sequence>MIDNVGEIVYSGDLVLALPIAFLAGFLAFLSPCVIPLVPGYIAYVSGFALSAEPTPADRRRALLGILGFLAGMGLVFISLSVMFGTLGLLLIPYLDIVLRVSGVLLILLGVIFAGGIPALQRDFLPQWKTRAGVWGSPFLGIVFAIGWVPCVGPTLVAVQTLAVGAHDPARAAVLGVAYWLGLAFPFVVAALLLGRILPALAWVRRHIKAINVAGGSLLVIIGVLMVVGIWREFLSWAGVFLSGFTSTL</sequence>
<evidence type="ECO:0000256" key="5">
    <source>
        <dbReference type="ARBA" id="ARBA00023136"/>
    </source>
</evidence>
<evidence type="ECO:0000259" key="7">
    <source>
        <dbReference type="Pfam" id="PF02683"/>
    </source>
</evidence>
<evidence type="ECO:0000256" key="4">
    <source>
        <dbReference type="ARBA" id="ARBA00022989"/>
    </source>
</evidence>
<dbReference type="PANTHER" id="PTHR31272">
    <property type="entry name" value="CYTOCHROME C-TYPE BIOGENESIS PROTEIN HI_1454-RELATED"/>
    <property type="match status" value="1"/>
</dbReference>
<dbReference type="AlphaFoldDB" id="A0A6J6BN77"/>
<dbReference type="EMBL" id="CAEZSG010000103">
    <property type="protein sequence ID" value="CAB4540442.1"/>
    <property type="molecule type" value="Genomic_DNA"/>
</dbReference>
<gene>
    <name evidence="8" type="ORF">UFOPK1413_00706</name>
</gene>
<evidence type="ECO:0000256" key="6">
    <source>
        <dbReference type="SAM" id="Phobius"/>
    </source>
</evidence>
<evidence type="ECO:0000256" key="3">
    <source>
        <dbReference type="ARBA" id="ARBA00022692"/>
    </source>
</evidence>
<reference evidence="8" key="1">
    <citation type="submission" date="2020-05" db="EMBL/GenBank/DDBJ databases">
        <authorList>
            <person name="Chiriac C."/>
            <person name="Salcher M."/>
            <person name="Ghai R."/>
            <person name="Kavagutti S V."/>
        </authorList>
    </citation>
    <scope>NUCLEOTIDE SEQUENCE</scope>
</reference>
<dbReference type="Pfam" id="PF02683">
    <property type="entry name" value="DsbD_TM"/>
    <property type="match status" value="1"/>
</dbReference>
<dbReference type="GO" id="GO:0017004">
    <property type="term" value="P:cytochrome complex assembly"/>
    <property type="evidence" value="ECO:0007669"/>
    <property type="project" value="InterPro"/>
</dbReference>
<dbReference type="InterPro" id="IPR051790">
    <property type="entry name" value="Cytochrome_c-biogenesis_DsbD"/>
</dbReference>
<keyword evidence="5 6" id="KW-0472">Membrane</keyword>
<feature type="transmembrane region" description="Helical" evidence="6">
    <location>
        <begin position="62"/>
        <end position="91"/>
    </location>
</feature>
<accession>A0A6J6BN77</accession>
<dbReference type="PANTHER" id="PTHR31272:SF4">
    <property type="entry name" value="CYTOCHROME C-TYPE BIOGENESIS PROTEIN HI_1454-RELATED"/>
    <property type="match status" value="1"/>
</dbReference>
<protein>
    <submittedName>
        <fullName evidence="8">Unannotated protein</fullName>
    </submittedName>
</protein>
<feature type="transmembrane region" description="Helical" evidence="6">
    <location>
        <begin position="177"/>
        <end position="198"/>
    </location>
</feature>
<evidence type="ECO:0000256" key="2">
    <source>
        <dbReference type="ARBA" id="ARBA00006143"/>
    </source>
</evidence>